<comment type="caution">
    <text evidence="1">The sequence shown here is derived from an EMBL/GenBank/DDBJ whole genome shotgun (WGS) entry which is preliminary data.</text>
</comment>
<keyword evidence="2" id="KW-1185">Reference proteome</keyword>
<evidence type="ECO:0000313" key="1">
    <source>
        <dbReference type="EMBL" id="KRY63369.1"/>
    </source>
</evidence>
<organism evidence="1 2">
    <name type="scientific">Trichinella zimbabwensis</name>
    <dbReference type="NCBI Taxonomy" id="268475"/>
    <lineage>
        <taxon>Eukaryota</taxon>
        <taxon>Metazoa</taxon>
        <taxon>Ecdysozoa</taxon>
        <taxon>Nematoda</taxon>
        <taxon>Enoplea</taxon>
        <taxon>Dorylaimia</taxon>
        <taxon>Trichinellida</taxon>
        <taxon>Trichinellidae</taxon>
        <taxon>Trichinella</taxon>
    </lineage>
</organism>
<dbReference type="AlphaFoldDB" id="A0A0V1DP47"/>
<name>A0A0V1DP47_9BILA</name>
<protein>
    <submittedName>
        <fullName evidence="1">Uncharacterized protein</fullName>
    </submittedName>
</protein>
<accession>A0A0V1DP47</accession>
<dbReference type="Proteomes" id="UP000055024">
    <property type="component" value="Unassembled WGS sequence"/>
</dbReference>
<sequence length="61" mass="7181">MCQLLRGWLPCQPVQRKAFAVDSSNTSVPIFLSHMSSVGISDWPCFWSSRLDWMFDRWLYP</sequence>
<reference evidence="1 2" key="1">
    <citation type="submission" date="2015-01" db="EMBL/GenBank/DDBJ databases">
        <title>Evolution of Trichinella species and genotypes.</title>
        <authorList>
            <person name="Korhonen P.K."/>
            <person name="Edoardo P."/>
            <person name="Giuseppe L.R."/>
            <person name="Gasser R.B."/>
        </authorList>
    </citation>
    <scope>NUCLEOTIDE SEQUENCE [LARGE SCALE GENOMIC DNA]</scope>
    <source>
        <strain evidence="1">ISS1029</strain>
    </source>
</reference>
<dbReference type="EMBL" id="JYDP01008677">
    <property type="protein sequence ID" value="KRY63369.1"/>
    <property type="molecule type" value="Genomic_DNA"/>
</dbReference>
<proteinExistence type="predicted"/>
<gene>
    <name evidence="1" type="ORF">T11_11543</name>
</gene>
<evidence type="ECO:0000313" key="2">
    <source>
        <dbReference type="Proteomes" id="UP000055024"/>
    </source>
</evidence>